<evidence type="ECO:0000256" key="1">
    <source>
        <dbReference type="SAM" id="MobiDB-lite"/>
    </source>
</evidence>
<accession>A0ABR0PEM1</accession>
<protein>
    <submittedName>
        <fullName evidence="3">Uncharacterized protein</fullName>
    </submittedName>
</protein>
<gene>
    <name evidence="3" type="ORF">PVK06_024743</name>
</gene>
<organism evidence="3 4">
    <name type="scientific">Gossypium arboreum</name>
    <name type="common">Tree cotton</name>
    <name type="synonym">Gossypium nanking</name>
    <dbReference type="NCBI Taxonomy" id="29729"/>
    <lineage>
        <taxon>Eukaryota</taxon>
        <taxon>Viridiplantae</taxon>
        <taxon>Streptophyta</taxon>
        <taxon>Embryophyta</taxon>
        <taxon>Tracheophyta</taxon>
        <taxon>Spermatophyta</taxon>
        <taxon>Magnoliopsida</taxon>
        <taxon>eudicotyledons</taxon>
        <taxon>Gunneridae</taxon>
        <taxon>Pentapetalae</taxon>
        <taxon>rosids</taxon>
        <taxon>malvids</taxon>
        <taxon>Malvales</taxon>
        <taxon>Malvaceae</taxon>
        <taxon>Malvoideae</taxon>
        <taxon>Gossypium</taxon>
    </lineage>
</organism>
<reference evidence="3 4" key="1">
    <citation type="submission" date="2023-03" db="EMBL/GenBank/DDBJ databases">
        <title>WGS of Gossypium arboreum.</title>
        <authorList>
            <person name="Yu D."/>
        </authorList>
    </citation>
    <scope>NUCLEOTIDE SEQUENCE [LARGE SCALE GENOMIC DNA]</scope>
    <source>
        <tissue evidence="3">Leaf</tissue>
    </source>
</reference>
<comment type="caution">
    <text evidence="3">The sequence shown here is derived from an EMBL/GenBank/DDBJ whole genome shotgun (WGS) entry which is preliminary data.</text>
</comment>
<evidence type="ECO:0000256" key="2">
    <source>
        <dbReference type="SAM" id="Phobius"/>
    </source>
</evidence>
<evidence type="ECO:0000313" key="3">
    <source>
        <dbReference type="EMBL" id="KAK5819720.1"/>
    </source>
</evidence>
<dbReference type="Proteomes" id="UP001358586">
    <property type="component" value="Chromosome 7"/>
</dbReference>
<sequence length="202" mass="23554">MRIDQSVSVDQFTDIEVYESPKRFDEKFIEGMSFKDMLVETMKSLGRDVQGSVEDDFGTKYDLPSIRFSKRAHQVLYNSMAMMGHFVWMAIILDLNKPLISKIKVDLRIQRVEYKSLPNVCFSCGWYGHLKDMYNVGSGQEGQNDEGVKPFEDRRESYFENKDVENKNFGPWMLVDHQSKRNGQKQREMARNKIVTGKLKKG</sequence>
<feature type="transmembrane region" description="Helical" evidence="2">
    <location>
        <begin position="75"/>
        <end position="93"/>
    </location>
</feature>
<keyword evidence="2" id="KW-1133">Transmembrane helix</keyword>
<feature type="region of interest" description="Disordered" evidence="1">
    <location>
        <begin position="177"/>
        <end position="202"/>
    </location>
</feature>
<keyword evidence="2" id="KW-0812">Transmembrane</keyword>
<dbReference type="EMBL" id="JARKNE010000007">
    <property type="protein sequence ID" value="KAK5819720.1"/>
    <property type="molecule type" value="Genomic_DNA"/>
</dbReference>
<evidence type="ECO:0000313" key="4">
    <source>
        <dbReference type="Proteomes" id="UP001358586"/>
    </source>
</evidence>
<proteinExistence type="predicted"/>
<keyword evidence="2" id="KW-0472">Membrane</keyword>
<keyword evidence="4" id="KW-1185">Reference proteome</keyword>
<name>A0ABR0PEM1_GOSAR</name>